<dbReference type="SFLD" id="SFLDG01129">
    <property type="entry name" value="C1.5:_HAD__Beta-PGM__Phosphata"/>
    <property type="match status" value="1"/>
</dbReference>
<sequence>MTPPRLVVLDVNETLSDLSPLADRFVDLGAAPQSAATWFASVLRDGFALTASGRSARFADIGAALLPGLVPPQDAEAAWAHVLEGFMTLPAHDDVVPGLRALRDAGVRVVTLSNGAAAVAQALLDRTGLEDVVEATLSVEDAEAWKPGAAAYAYALERTGVRADEAMLVAVHPWDVDGARAAGLRTAWVDRAGTSYPSHFARADVEVTSLTDLAAVLST</sequence>
<evidence type="ECO:0000256" key="2">
    <source>
        <dbReference type="ARBA" id="ARBA00022801"/>
    </source>
</evidence>
<dbReference type="InterPro" id="IPR006439">
    <property type="entry name" value="HAD-SF_hydro_IA"/>
</dbReference>
<reference evidence="3" key="2">
    <citation type="submission" date="2020-09" db="EMBL/GenBank/DDBJ databases">
        <authorList>
            <person name="Sun Q."/>
            <person name="Zhou Y."/>
        </authorList>
    </citation>
    <scope>NUCLEOTIDE SEQUENCE</scope>
    <source>
        <strain evidence="3">CGMCC 1.16067</strain>
    </source>
</reference>
<accession>A0A917BFD1</accession>
<dbReference type="InterPro" id="IPR023198">
    <property type="entry name" value="PGP-like_dom2"/>
</dbReference>
<proteinExistence type="inferred from homology"/>
<organism evidence="3 4">
    <name type="scientific">Marmoricola endophyticus</name>
    <dbReference type="NCBI Taxonomy" id="2040280"/>
    <lineage>
        <taxon>Bacteria</taxon>
        <taxon>Bacillati</taxon>
        <taxon>Actinomycetota</taxon>
        <taxon>Actinomycetes</taxon>
        <taxon>Propionibacteriales</taxon>
        <taxon>Nocardioidaceae</taxon>
        <taxon>Marmoricola</taxon>
    </lineage>
</organism>
<dbReference type="InterPro" id="IPR023214">
    <property type="entry name" value="HAD_sf"/>
</dbReference>
<dbReference type="InterPro" id="IPR051540">
    <property type="entry name" value="S-2-haloacid_dehalogenase"/>
</dbReference>
<dbReference type="GO" id="GO:0019120">
    <property type="term" value="F:hydrolase activity, acting on acid halide bonds, in C-halide compounds"/>
    <property type="evidence" value="ECO:0007669"/>
    <property type="project" value="InterPro"/>
</dbReference>
<dbReference type="Pfam" id="PF00702">
    <property type="entry name" value="Hydrolase"/>
    <property type="match status" value="1"/>
</dbReference>
<dbReference type="Gene3D" id="3.40.50.1000">
    <property type="entry name" value="HAD superfamily/HAD-like"/>
    <property type="match status" value="1"/>
</dbReference>
<comment type="similarity">
    <text evidence="1">Belongs to the HAD-like hydrolase superfamily. S-2-haloalkanoic acid dehalogenase family.</text>
</comment>
<name>A0A917BFD1_9ACTN</name>
<keyword evidence="4" id="KW-1185">Reference proteome</keyword>
<dbReference type="Gene3D" id="1.10.150.240">
    <property type="entry name" value="Putative phosphatase, domain 2"/>
    <property type="match status" value="1"/>
</dbReference>
<dbReference type="SUPFAM" id="SSF56784">
    <property type="entry name" value="HAD-like"/>
    <property type="match status" value="1"/>
</dbReference>
<dbReference type="InterPro" id="IPR036412">
    <property type="entry name" value="HAD-like_sf"/>
</dbReference>
<dbReference type="RefSeq" id="WP_188779126.1">
    <property type="nucleotide sequence ID" value="NZ_BMKQ01000001.1"/>
</dbReference>
<dbReference type="NCBIfam" id="TIGR01428">
    <property type="entry name" value="HAD_type_II"/>
    <property type="match status" value="1"/>
</dbReference>
<gene>
    <name evidence="3" type="ORF">GCM10011519_13940</name>
</gene>
<reference evidence="3" key="1">
    <citation type="journal article" date="2014" name="Int. J. Syst. Evol. Microbiol.">
        <title>Complete genome sequence of Corynebacterium casei LMG S-19264T (=DSM 44701T), isolated from a smear-ripened cheese.</title>
        <authorList>
            <consortium name="US DOE Joint Genome Institute (JGI-PGF)"/>
            <person name="Walter F."/>
            <person name="Albersmeier A."/>
            <person name="Kalinowski J."/>
            <person name="Ruckert C."/>
        </authorList>
    </citation>
    <scope>NUCLEOTIDE SEQUENCE</scope>
    <source>
        <strain evidence="3">CGMCC 1.16067</strain>
    </source>
</reference>
<evidence type="ECO:0000313" key="3">
    <source>
        <dbReference type="EMBL" id="GGF41376.1"/>
    </source>
</evidence>
<dbReference type="AlphaFoldDB" id="A0A917BFD1"/>
<dbReference type="Proteomes" id="UP000649179">
    <property type="component" value="Unassembled WGS sequence"/>
</dbReference>
<dbReference type="InterPro" id="IPR006328">
    <property type="entry name" value="2-HAD"/>
</dbReference>
<dbReference type="SFLD" id="SFLDS00003">
    <property type="entry name" value="Haloacid_Dehalogenase"/>
    <property type="match status" value="1"/>
</dbReference>
<dbReference type="PANTHER" id="PTHR43316:SF3">
    <property type="entry name" value="HALOACID DEHALOGENASE, TYPE II (AFU_ORTHOLOGUE AFUA_2G07750)-RELATED"/>
    <property type="match status" value="1"/>
</dbReference>
<comment type="caution">
    <text evidence="3">The sequence shown here is derived from an EMBL/GenBank/DDBJ whole genome shotgun (WGS) entry which is preliminary data.</text>
</comment>
<evidence type="ECO:0000313" key="4">
    <source>
        <dbReference type="Proteomes" id="UP000649179"/>
    </source>
</evidence>
<dbReference type="PRINTS" id="PR00413">
    <property type="entry name" value="HADHALOGNASE"/>
</dbReference>
<keyword evidence="2" id="KW-0378">Hydrolase</keyword>
<dbReference type="PANTHER" id="PTHR43316">
    <property type="entry name" value="HYDROLASE, HALOACID DELAHOGENASE-RELATED"/>
    <property type="match status" value="1"/>
</dbReference>
<dbReference type="EMBL" id="BMKQ01000001">
    <property type="protein sequence ID" value="GGF41376.1"/>
    <property type="molecule type" value="Genomic_DNA"/>
</dbReference>
<protein>
    <submittedName>
        <fullName evidence="3">Dehalogenase</fullName>
    </submittedName>
</protein>
<evidence type="ECO:0000256" key="1">
    <source>
        <dbReference type="ARBA" id="ARBA00008106"/>
    </source>
</evidence>